<keyword evidence="2" id="KW-1185">Reference proteome</keyword>
<accession>A0AAN9VXS6</accession>
<dbReference type="Gene3D" id="3.40.50.1820">
    <property type="entry name" value="alpha/beta hydrolase"/>
    <property type="match status" value="1"/>
</dbReference>
<comment type="caution">
    <text evidence="1">The sequence shown here is derived from an EMBL/GenBank/DDBJ whole genome shotgun (WGS) entry which is preliminary data.</text>
</comment>
<proteinExistence type="predicted"/>
<organism evidence="1 2">
    <name type="scientific">Gryllus longicercus</name>
    <dbReference type="NCBI Taxonomy" id="2509291"/>
    <lineage>
        <taxon>Eukaryota</taxon>
        <taxon>Metazoa</taxon>
        <taxon>Ecdysozoa</taxon>
        <taxon>Arthropoda</taxon>
        <taxon>Hexapoda</taxon>
        <taxon>Insecta</taxon>
        <taxon>Pterygota</taxon>
        <taxon>Neoptera</taxon>
        <taxon>Polyneoptera</taxon>
        <taxon>Orthoptera</taxon>
        <taxon>Ensifera</taxon>
        <taxon>Gryllidea</taxon>
        <taxon>Grylloidea</taxon>
        <taxon>Gryllidae</taxon>
        <taxon>Gryllinae</taxon>
        <taxon>Gryllus</taxon>
    </lineage>
</organism>
<dbReference type="PANTHER" id="PTHR20908">
    <property type="entry name" value="LD15586P"/>
    <property type="match status" value="1"/>
</dbReference>
<dbReference type="Pfam" id="PF05705">
    <property type="entry name" value="DUF829"/>
    <property type="match status" value="1"/>
</dbReference>
<reference evidence="1 2" key="1">
    <citation type="submission" date="2024-03" db="EMBL/GenBank/DDBJ databases">
        <title>The genome assembly and annotation of the cricket Gryllus longicercus Weissman &amp; Gray.</title>
        <authorList>
            <person name="Szrajer S."/>
            <person name="Gray D."/>
            <person name="Ylla G."/>
        </authorList>
    </citation>
    <scope>NUCLEOTIDE SEQUENCE [LARGE SCALE GENOMIC DNA]</scope>
    <source>
        <strain evidence="1">DAG 2021-001</strain>
        <tissue evidence="1">Whole body minus gut</tissue>
    </source>
</reference>
<dbReference type="InterPro" id="IPR008547">
    <property type="entry name" value="DUF829_TMEM53"/>
</dbReference>
<evidence type="ECO:0000313" key="2">
    <source>
        <dbReference type="Proteomes" id="UP001378592"/>
    </source>
</evidence>
<name>A0AAN9VXS6_9ORTH</name>
<dbReference type="SUPFAM" id="SSF53474">
    <property type="entry name" value="alpha/beta-Hydrolases"/>
    <property type="match status" value="1"/>
</dbReference>
<dbReference type="AlphaFoldDB" id="A0AAN9VXS6"/>
<dbReference type="GO" id="GO:0017171">
    <property type="term" value="F:serine hydrolase activity"/>
    <property type="evidence" value="ECO:0007669"/>
    <property type="project" value="TreeGrafter"/>
</dbReference>
<gene>
    <name evidence="1" type="ORF">R5R35_009717</name>
</gene>
<dbReference type="Proteomes" id="UP001378592">
    <property type="component" value="Unassembled WGS sequence"/>
</dbReference>
<sequence length="351" mass="37694">MAGYLLRSRSFIQLDFVIRRRAMLSRSRSALHVAAAAAPAHAGGSGAQVRRVSYEKVTAHMSLMRASGGSAGGGARKVVAAAGAGAGAGAGPVAAAAAAAAAGAGAAASDVGLKPLVVMLPWLLAKRQHVLKYAQLYTEHGIDVLGVHTHPGHLLRPAKGSQLVAAELLQYLKELPGRAPLLLHGFSVGGYLWGEALVQLANQPDLREALEKRFVGQVWDSVVELSEAPAGLARSVFPRSTILQGLLEKLITSYLSALRKVTTRHYELSSQHFHRHPMHCPALLLLSESDPIGTVSANEKLLTNWKQIDVPAYVKIWEGSPHVGHFRMYRVEYEDQVNQFLQRLGLISKNS</sequence>
<dbReference type="InterPro" id="IPR029058">
    <property type="entry name" value="AB_hydrolase_fold"/>
</dbReference>
<dbReference type="PANTHER" id="PTHR20908:SF1">
    <property type="entry name" value="LD15586P"/>
    <property type="match status" value="1"/>
</dbReference>
<evidence type="ECO:0000313" key="1">
    <source>
        <dbReference type="EMBL" id="KAK7871911.1"/>
    </source>
</evidence>
<dbReference type="EMBL" id="JAZDUA010000032">
    <property type="protein sequence ID" value="KAK7871911.1"/>
    <property type="molecule type" value="Genomic_DNA"/>
</dbReference>
<protein>
    <submittedName>
        <fullName evidence="1">Uncharacterized protein</fullName>
    </submittedName>
</protein>